<protein>
    <recommendedName>
        <fullName evidence="7">Protein NIM1-INTERACTING 1-like</fullName>
    </recommendedName>
</protein>
<evidence type="ECO:0000256" key="4">
    <source>
        <dbReference type="SAM" id="MobiDB-lite"/>
    </source>
</evidence>
<comment type="caution">
    <text evidence="5">The sequence shown here is derived from an EMBL/GenBank/DDBJ whole genome shotgun (WGS) entry which is preliminary data.</text>
</comment>
<evidence type="ECO:0000256" key="1">
    <source>
        <dbReference type="ARBA" id="ARBA00004123"/>
    </source>
</evidence>
<evidence type="ECO:0000256" key="3">
    <source>
        <dbReference type="ARBA" id="ARBA00023242"/>
    </source>
</evidence>
<feature type="region of interest" description="Disordered" evidence="4">
    <location>
        <begin position="121"/>
        <end position="158"/>
    </location>
</feature>
<accession>A0A978UPY9</accession>
<dbReference type="AlphaFoldDB" id="A0A978UPY9"/>
<dbReference type="PANTHER" id="PTHR33669:SF14">
    <property type="entry name" value="NRR REPRESSOR HOMOLOG 3"/>
    <property type="match status" value="1"/>
</dbReference>
<dbReference type="GO" id="GO:0005634">
    <property type="term" value="C:nucleus"/>
    <property type="evidence" value="ECO:0007669"/>
    <property type="project" value="UniProtKB-SubCell"/>
</dbReference>
<evidence type="ECO:0000313" key="6">
    <source>
        <dbReference type="Proteomes" id="UP000813462"/>
    </source>
</evidence>
<name>A0A978UPY9_ZIZJJ</name>
<sequence>MENMNTESKNNNKRKNISHAAAVDHTVLDDDDDEEKKIDKFFALVNRIREARDLLSSNYGAAGAGGVKETKNYYLDNDNNKRRKNKQVQNDQEEQYHPMPTPMKPWKPLFQLEDFMDHEHLLPFNVPPPTTFGSSSSPNVPPQKQDSAEEGLDLRLSL</sequence>
<organism evidence="5 6">
    <name type="scientific">Ziziphus jujuba var. spinosa</name>
    <dbReference type="NCBI Taxonomy" id="714518"/>
    <lineage>
        <taxon>Eukaryota</taxon>
        <taxon>Viridiplantae</taxon>
        <taxon>Streptophyta</taxon>
        <taxon>Embryophyta</taxon>
        <taxon>Tracheophyta</taxon>
        <taxon>Spermatophyta</taxon>
        <taxon>Magnoliopsida</taxon>
        <taxon>eudicotyledons</taxon>
        <taxon>Gunneridae</taxon>
        <taxon>Pentapetalae</taxon>
        <taxon>rosids</taxon>
        <taxon>fabids</taxon>
        <taxon>Rosales</taxon>
        <taxon>Rhamnaceae</taxon>
        <taxon>Paliureae</taxon>
        <taxon>Ziziphus</taxon>
    </lineage>
</organism>
<dbReference type="GO" id="GO:0010112">
    <property type="term" value="P:regulation of systemic acquired resistance"/>
    <property type="evidence" value="ECO:0007669"/>
    <property type="project" value="InterPro"/>
</dbReference>
<comment type="similarity">
    <text evidence="2">Belongs to the NPR1-interactor family.</text>
</comment>
<feature type="region of interest" description="Disordered" evidence="4">
    <location>
        <begin position="58"/>
        <end position="107"/>
    </location>
</feature>
<comment type="subcellular location">
    <subcellularLocation>
        <location evidence="1">Nucleus</location>
    </subcellularLocation>
</comment>
<dbReference type="InterPro" id="IPR031425">
    <property type="entry name" value="NPR1/NH1-interacting"/>
</dbReference>
<feature type="region of interest" description="Disordered" evidence="4">
    <location>
        <begin position="1"/>
        <end position="25"/>
    </location>
</feature>
<reference evidence="5" key="1">
    <citation type="journal article" date="2021" name="Front. Plant Sci.">
        <title>Chromosome-Scale Genome Assembly for Chinese Sour Jujube and Insights Into Its Genome Evolution and Domestication Signature.</title>
        <authorList>
            <person name="Shen L.-Y."/>
            <person name="Luo H."/>
            <person name="Wang X.-L."/>
            <person name="Wang X.-M."/>
            <person name="Qiu X.-J."/>
            <person name="Liu H."/>
            <person name="Zhou S.-S."/>
            <person name="Jia K.-H."/>
            <person name="Nie S."/>
            <person name="Bao Y.-T."/>
            <person name="Zhang R.-G."/>
            <person name="Yun Q.-Z."/>
            <person name="Chai Y.-H."/>
            <person name="Lu J.-Y."/>
            <person name="Li Y."/>
            <person name="Zhao S.-W."/>
            <person name="Mao J.-F."/>
            <person name="Jia S.-G."/>
            <person name="Mao Y.-M."/>
        </authorList>
    </citation>
    <scope>NUCLEOTIDE SEQUENCE</scope>
    <source>
        <strain evidence="5">AT0</strain>
        <tissue evidence="5">Leaf</tissue>
    </source>
</reference>
<gene>
    <name evidence="5" type="ORF">FEM48_Zijuj09G0008900</name>
</gene>
<evidence type="ECO:0000313" key="5">
    <source>
        <dbReference type="EMBL" id="KAH7516939.1"/>
    </source>
</evidence>
<evidence type="ECO:0000256" key="2">
    <source>
        <dbReference type="ARBA" id="ARBA00009937"/>
    </source>
</evidence>
<dbReference type="Pfam" id="PF15699">
    <property type="entry name" value="NPR1_interact"/>
    <property type="match status" value="1"/>
</dbReference>
<dbReference type="Proteomes" id="UP000813462">
    <property type="component" value="Unassembled WGS sequence"/>
</dbReference>
<dbReference type="EMBL" id="JAEACU010000009">
    <property type="protein sequence ID" value="KAH7516939.1"/>
    <property type="molecule type" value="Genomic_DNA"/>
</dbReference>
<evidence type="ECO:0008006" key="7">
    <source>
        <dbReference type="Google" id="ProtNLM"/>
    </source>
</evidence>
<proteinExistence type="inferred from homology"/>
<dbReference type="PANTHER" id="PTHR33669">
    <property type="entry name" value="PROTEIN NEGATIVE REGULATOR OF RESISTANCE"/>
    <property type="match status" value="1"/>
</dbReference>
<keyword evidence="3" id="KW-0539">Nucleus</keyword>